<dbReference type="GO" id="GO:0016020">
    <property type="term" value="C:membrane"/>
    <property type="evidence" value="ECO:0007669"/>
    <property type="project" value="UniProtKB-SubCell"/>
</dbReference>
<dbReference type="PANTHER" id="PTHR43066:SF21">
    <property type="entry name" value="UBIQUITIN-ASSOCIATED DOMAIN-CONTAINING PROTEIN 2"/>
    <property type="match status" value="1"/>
</dbReference>
<dbReference type="EMBL" id="JADGJQ010000057">
    <property type="protein sequence ID" value="KAJ3175022.1"/>
    <property type="molecule type" value="Genomic_DNA"/>
</dbReference>
<dbReference type="GO" id="GO:0004252">
    <property type="term" value="F:serine-type endopeptidase activity"/>
    <property type="evidence" value="ECO:0007669"/>
    <property type="project" value="InterPro"/>
</dbReference>
<dbReference type="AlphaFoldDB" id="A0AAD5XNC6"/>
<dbReference type="PROSITE" id="PS50030">
    <property type="entry name" value="UBA"/>
    <property type="match status" value="1"/>
</dbReference>
<evidence type="ECO:0000256" key="5">
    <source>
        <dbReference type="SAM" id="Phobius"/>
    </source>
</evidence>
<proteinExistence type="predicted"/>
<reference evidence="7" key="1">
    <citation type="submission" date="2020-05" db="EMBL/GenBank/DDBJ databases">
        <title>Phylogenomic resolution of chytrid fungi.</title>
        <authorList>
            <person name="Stajich J.E."/>
            <person name="Amses K."/>
            <person name="Simmons R."/>
            <person name="Seto K."/>
            <person name="Myers J."/>
            <person name="Bonds A."/>
            <person name="Quandt C.A."/>
            <person name="Barry K."/>
            <person name="Liu P."/>
            <person name="Grigoriev I."/>
            <person name="Longcore J.E."/>
            <person name="James T.Y."/>
        </authorList>
    </citation>
    <scope>NUCLEOTIDE SEQUENCE</scope>
    <source>
        <strain evidence="7">JEL0379</strain>
    </source>
</reference>
<organism evidence="7 8">
    <name type="scientific">Geranomyces variabilis</name>
    <dbReference type="NCBI Taxonomy" id="109894"/>
    <lineage>
        <taxon>Eukaryota</taxon>
        <taxon>Fungi</taxon>
        <taxon>Fungi incertae sedis</taxon>
        <taxon>Chytridiomycota</taxon>
        <taxon>Chytridiomycota incertae sedis</taxon>
        <taxon>Chytridiomycetes</taxon>
        <taxon>Spizellomycetales</taxon>
        <taxon>Powellomycetaceae</taxon>
        <taxon>Geranomyces</taxon>
    </lineage>
</organism>
<evidence type="ECO:0000256" key="1">
    <source>
        <dbReference type="ARBA" id="ARBA00004141"/>
    </source>
</evidence>
<comment type="caution">
    <text evidence="7">The sequence shown here is derived from an EMBL/GenBank/DDBJ whole genome shotgun (WGS) entry which is preliminary data.</text>
</comment>
<comment type="subcellular location">
    <subcellularLocation>
        <location evidence="1">Membrane</location>
        <topology evidence="1">Multi-pass membrane protein</topology>
    </subcellularLocation>
</comment>
<keyword evidence="3 5" id="KW-1133">Transmembrane helix</keyword>
<feature type="transmembrane region" description="Helical" evidence="5">
    <location>
        <begin position="91"/>
        <end position="112"/>
    </location>
</feature>
<evidence type="ECO:0000313" key="8">
    <source>
        <dbReference type="Proteomes" id="UP001212152"/>
    </source>
</evidence>
<protein>
    <recommendedName>
        <fullName evidence="6">UBA domain-containing protein</fullName>
    </recommendedName>
</protein>
<dbReference type="SUPFAM" id="SSF46934">
    <property type="entry name" value="UBA-like"/>
    <property type="match status" value="1"/>
</dbReference>
<feature type="transmembrane region" description="Helical" evidence="5">
    <location>
        <begin position="56"/>
        <end position="79"/>
    </location>
</feature>
<sequence>MLAGAGPSGFYNAPVTKAMVISLGINTLLASLLNVRQKFHLQLWPHVLQNHQLYRLVTTHFYFTSASQLLFGTCLIYHFRLLERQWSSSKYASFVFIATAISTMLTVVGSYLGRAAGLKAILKGGVPAGPYGLVFAALYAYARGVPDGASQIKIAGKEVNHLLVYALSAQFVFAQLPQSLLSSICGVLAGVAYDINLFSIRSYRIPRIIRGFAWRLFSPLASGEPPARLAGTTVEDQRRELRERYAATMRGHPPIPVVGTAGGIPAAAAVVVEPPSPDAVAQLEGMGFDRVRVLQALQRTGNNVQAAAAFLIDNRQ</sequence>
<dbReference type="InterPro" id="IPR015940">
    <property type="entry name" value="UBA"/>
</dbReference>
<name>A0AAD5XNC6_9FUNG</name>
<dbReference type="Gene3D" id="1.20.1540.10">
    <property type="entry name" value="Rhomboid-like"/>
    <property type="match status" value="1"/>
</dbReference>
<accession>A0AAD5XNC6</accession>
<keyword evidence="4 5" id="KW-0472">Membrane</keyword>
<feature type="transmembrane region" description="Helical" evidence="5">
    <location>
        <begin position="15"/>
        <end position="35"/>
    </location>
</feature>
<evidence type="ECO:0000256" key="2">
    <source>
        <dbReference type="ARBA" id="ARBA00022692"/>
    </source>
</evidence>
<feature type="transmembrane region" description="Helical" evidence="5">
    <location>
        <begin position="180"/>
        <end position="200"/>
    </location>
</feature>
<keyword evidence="8" id="KW-1185">Reference proteome</keyword>
<dbReference type="InterPro" id="IPR009060">
    <property type="entry name" value="UBA-like_sf"/>
</dbReference>
<dbReference type="InterPro" id="IPR035952">
    <property type="entry name" value="Rhomboid-like_sf"/>
</dbReference>
<dbReference type="PANTHER" id="PTHR43066">
    <property type="entry name" value="RHOMBOID-RELATED PROTEIN"/>
    <property type="match status" value="1"/>
</dbReference>
<dbReference type="SUPFAM" id="SSF144091">
    <property type="entry name" value="Rhomboid-like"/>
    <property type="match status" value="1"/>
</dbReference>
<keyword evidence="2 5" id="KW-0812">Transmembrane</keyword>
<evidence type="ECO:0000313" key="7">
    <source>
        <dbReference type="EMBL" id="KAJ3175022.1"/>
    </source>
</evidence>
<gene>
    <name evidence="7" type="ORF">HDU87_006556</name>
</gene>
<dbReference type="Gene3D" id="1.10.8.10">
    <property type="entry name" value="DNA helicase RuvA subunit, C-terminal domain"/>
    <property type="match status" value="1"/>
</dbReference>
<dbReference type="InterPro" id="IPR022764">
    <property type="entry name" value="Peptidase_S54_rhomboid_dom"/>
</dbReference>
<feature type="transmembrane region" description="Helical" evidence="5">
    <location>
        <begin position="124"/>
        <end position="142"/>
    </location>
</feature>
<evidence type="ECO:0000256" key="4">
    <source>
        <dbReference type="ARBA" id="ARBA00023136"/>
    </source>
</evidence>
<evidence type="ECO:0000256" key="3">
    <source>
        <dbReference type="ARBA" id="ARBA00022989"/>
    </source>
</evidence>
<feature type="domain" description="UBA" evidence="6">
    <location>
        <begin position="274"/>
        <end position="314"/>
    </location>
</feature>
<dbReference type="SMART" id="SM00165">
    <property type="entry name" value="UBA"/>
    <property type="match status" value="1"/>
</dbReference>
<dbReference type="Pfam" id="PF00627">
    <property type="entry name" value="UBA"/>
    <property type="match status" value="1"/>
</dbReference>
<dbReference type="Pfam" id="PF01694">
    <property type="entry name" value="Rhomboid"/>
    <property type="match status" value="1"/>
</dbReference>
<evidence type="ECO:0000259" key="6">
    <source>
        <dbReference type="PROSITE" id="PS50030"/>
    </source>
</evidence>
<dbReference type="Proteomes" id="UP001212152">
    <property type="component" value="Unassembled WGS sequence"/>
</dbReference>